<organism evidence="2 3">
    <name type="scientific">Helobdella robusta</name>
    <name type="common">Californian leech</name>
    <dbReference type="NCBI Taxonomy" id="6412"/>
    <lineage>
        <taxon>Eukaryota</taxon>
        <taxon>Metazoa</taxon>
        <taxon>Spiralia</taxon>
        <taxon>Lophotrochozoa</taxon>
        <taxon>Annelida</taxon>
        <taxon>Clitellata</taxon>
        <taxon>Hirudinea</taxon>
        <taxon>Rhynchobdellida</taxon>
        <taxon>Glossiphoniidae</taxon>
        <taxon>Helobdella</taxon>
    </lineage>
</organism>
<dbReference type="EMBL" id="AMQM01005684">
    <property type="status" value="NOT_ANNOTATED_CDS"/>
    <property type="molecule type" value="Genomic_DNA"/>
</dbReference>
<dbReference type="RefSeq" id="XP_009022085.1">
    <property type="nucleotide sequence ID" value="XM_009023837.1"/>
</dbReference>
<evidence type="ECO:0000313" key="2">
    <source>
        <dbReference type="EnsemblMetazoa" id="HelroP176476"/>
    </source>
</evidence>
<dbReference type="Proteomes" id="UP000015101">
    <property type="component" value="Unassembled WGS sequence"/>
</dbReference>
<protein>
    <submittedName>
        <fullName evidence="1 2">Uncharacterized protein</fullName>
    </submittedName>
</protein>
<dbReference type="AlphaFoldDB" id="T1FAJ8"/>
<sequence>MWGDSGLDRSNLEVISRDSRCIFSLDQRHSRTAPYITFCSDLHENITSCSDRLRRHVDQKYSKIKLSTDVKFDFESLKETIVNDSITTERSPQMHCVTIYLLSEKFAVVERLLKKFFNEIEARMSINSFLCSFTLHFNVDRDKSMLTNEFRAPISTINVRLEKTASNFKAKLPCIVKPKATGTCNVNFVDYLKNHFQSNWLQLADNKIQLEFELSSTRTIPIYPKNKFVDLLMPINFAQPLEKSSSSVLDGLTPKNDEKLLFLPVDVDSSLADFINKLILTSVKPAIFYKYACHAAIESGFTGRMLICKVHIGNCYEVREGKTYDSLKPPCVELSRCPLSFKDGSCRTHAWYDSAVLKERIEIGMNSPLSATRNVHTLEKFILKDNDTIQYCPFALVEYKTSVCNSDCTII</sequence>
<reference evidence="2" key="3">
    <citation type="submission" date="2015-06" db="UniProtKB">
        <authorList>
            <consortium name="EnsemblMetazoa"/>
        </authorList>
    </citation>
    <scope>IDENTIFICATION</scope>
</reference>
<name>T1FAJ8_HELRO</name>
<dbReference type="EnsemblMetazoa" id="HelroT176476">
    <property type="protein sequence ID" value="HelroP176476"/>
    <property type="gene ID" value="HelroG176476"/>
</dbReference>
<dbReference type="InParanoid" id="T1FAJ8"/>
<proteinExistence type="predicted"/>
<gene>
    <name evidence="2" type="primary">20205847</name>
    <name evidence="1" type="ORF">HELRODRAFT_176476</name>
</gene>
<dbReference type="CTD" id="20205847"/>
<dbReference type="KEGG" id="hro:HELRODRAFT_176476"/>
<accession>T1FAJ8</accession>
<reference evidence="3" key="1">
    <citation type="submission" date="2012-12" db="EMBL/GenBank/DDBJ databases">
        <authorList>
            <person name="Hellsten U."/>
            <person name="Grimwood J."/>
            <person name="Chapman J.A."/>
            <person name="Shapiro H."/>
            <person name="Aerts A."/>
            <person name="Otillar R.P."/>
            <person name="Terry A.Y."/>
            <person name="Boore J.L."/>
            <person name="Simakov O."/>
            <person name="Marletaz F."/>
            <person name="Cho S.-J."/>
            <person name="Edsinger-Gonzales E."/>
            <person name="Havlak P."/>
            <person name="Kuo D.-H."/>
            <person name="Larsson T."/>
            <person name="Lv J."/>
            <person name="Arendt D."/>
            <person name="Savage R."/>
            <person name="Osoegawa K."/>
            <person name="de Jong P."/>
            <person name="Lindberg D.R."/>
            <person name="Seaver E.C."/>
            <person name="Weisblat D.A."/>
            <person name="Putnam N.H."/>
            <person name="Grigoriev I.V."/>
            <person name="Rokhsar D.S."/>
        </authorList>
    </citation>
    <scope>NUCLEOTIDE SEQUENCE</scope>
</reference>
<reference evidence="1 3" key="2">
    <citation type="journal article" date="2013" name="Nature">
        <title>Insights into bilaterian evolution from three spiralian genomes.</title>
        <authorList>
            <person name="Simakov O."/>
            <person name="Marletaz F."/>
            <person name="Cho S.J."/>
            <person name="Edsinger-Gonzales E."/>
            <person name="Havlak P."/>
            <person name="Hellsten U."/>
            <person name="Kuo D.H."/>
            <person name="Larsson T."/>
            <person name="Lv J."/>
            <person name="Arendt D."/>
            <person name="Savage R."/>
            <person name="Osoegawa K."/>
            <person name="de Jong P."/>
            <person name="Grimwood J."/>
            <person name="Chapman J.A."/>
            <person name="Shapiro H."/>
            <person name="Aerts A."/>
            <person name="Otillar R.P."/>
            <person name="Terry A.Y."/>
            <person name="Boore J.L."/>
            <person name="Grigoriev I.V."/>
            <person name="Lindberg D.R."/>
            <person name="Seaver E.C."/>
            <person name="Weisblat D.A."/>
            <person name="Putnam N.H."/>
            <person name="Rokhsar D.S."/>
        </authorList>
    </citation>
    <scope>NUCLEOTIDE SEQUENCE</scope>
</reference>
<evidence type="ECO:0000313" key="1">
    <source>
        <dbReference type="EMBL" id="ESN99716.1"/>
    </source>
</evidence>
<keyword evidence="3" id="KW-1185">Reference proteome</keyword>
<dbReference type="HOGENOM" id="CLU_669531_0_0_1"/>
<dbReference type="EMBL" id="KB097070">
    <property type="protein sequence ID" value="ESN99716.1"/>
    <property type="molecule type" value="Genomic_DNA"/>
</dbReference>
<evidence type="ECO:0000313" key="3">
    <source>
        <dbReference type="Proteomes" id="UP000015101"/>
    </source>
</evidence>
<dbReference type="GeneID" id="20205847"/>